<dbReference type="Gene3D" id="2.130.10.30">
    <property type="entry name" value="Regulator of chromosome condensation 1/beta-lactamase-inhibitor protein II"/>
    <property type="match status" value="1"/>
</dbReference>
<reference evidence="3" key="1">
    <citation type="journal article" date="2021" name="J. Hered.">
        <title>Genome Assembly of Salicaceae Populus deltoides (Eastern Cottonwood) I-69 Based on Nanopore Sequencing and Hi-C Technologies.</title>
        <authorList>
            <person name="Bai S."/>
            <person name="Wu H."/>
            <person name="Zhang J."/>
            <person name="Pan Z."/>
            <person name="Zhao W."/>
            <person name="Li Z."/>
            <person name="Tong C."/>
        </authorList>
    </citation>
    <scope>NUCLEOTIDE SEQUENCE</scope>
    <source>
        <tissue evidence="3">Leaf</tissue>
    </source>
</reference>
<comment type="caution">
    <text evidence="3">The sequence shown here is derived from an EMBL/GenBank/DDBJ whole genome shotgun (WGS) entry which is preliminary data.</text>
</comment>
<keyword evidence="4" id="KW-1185">Reference proteome</keyword>
<dbReference type="EMBL" id="JACEGQ020000015">
    <property type="protein sequence ID" value="KAH8486582.1"/>
    <property type="molecule type" value="Genomic_DNA"/>
</dbReference>
<evidence type="ECO:0000313" key="4">
    <source>
        <dbReference type="Proteomes" id="UP000807159"/>
    </source>
</evidence>
<evidence type="ECO:0000256" key="1">
    <source>
        <dbReference type="PROSITE-ProRule" id="PRU00235"/>
    </source>
</evidence>
<dbReference type="InterPro" id="IPR009091">
    <property type="entry name" value="RCC1/BLIP-II"/>
</dbReference>
<sequence>MPLRALTRLQATKSSPPPSLLAPTGNSVGLHFALDRAIKKWGWGEHGHLGLGNTNDQTIPQTVSLIPDIQNKEASLNFYCGSGFTFAIRSLSVNPDNISRN</sequence>
<name>A0A8T2X1M5_POPDE</name>
<dbReference type="InterPro" id="IPR000408">
    <property type="entry name" value="Reg_chr_condens"/>
</dbReference>
<feature type="repeat" description="RCC1" evidence="1">
    <location>
        <begin position="36"/>
        <end position="91"/>
    </location>
</feature>
<evidence type="ECO:0000256" key="2">
    <source>
        <dbReference type="SAM" id="MobiDB-lite"/>
    </source>
</evidence>
<organism evidence="3 4">
    <name type="scientific">Populus deltoides</name>
    <name type="common">Eastern poplar</name>
    <name type="synonym">Eastern cottonwood</name>
    <dbReference type="NCBI Taxonomy" id="3696"/>
    <lineage>
        <taxon>Eukaryota</taxon>
        <taxon>Viridiplantae</taxon>
        <taxon>Streptophyta</taxon>
        <taxon>Embryophyta</taxon>
        <taxon>Tracheophyta</taxon>
        <taxon>Spermatophyta</taxon>
        <taxon>Magnoliopsida</taxon>
        <taxon>eudicotyledons</taxon>
        <taxon>Gunneridae</taxon>
        <taxon>Pentapetalae</taxon>
        <taxon>rosids</taxon>
        <taxon>fabids</taxon>
        <taxon>Malpighiales</taxon>
        <taxon>Salicaceae</taxon>
        <taxon>Saliceae</taxon>
        <taxon>Populus</taxon>
    </lineage>
</organism>
<dbReference type="Pfam" id="PF00415">
    <property type="entry name" value="RCC1"/>
    <property type="match status" value="1"/>
</dbReference>
<gene>
    <name evidence="3" type="ORF">H0E87_025550</name>
</gene>
<evidence type="ECO:0000313" key="3">
    <source>
        <dbReference type="EMBL" id="KAH8486582.1"/>
    </source>
</evidence>
<dbReference type="PROSITE" id="PS50012">
    <property type="entry name" value="RCC1_3"/>
    <property type="match status" value="1"/>
</dbReference>
<feature type="region of interest" description="Disordered" evidence="2">
    <location>
        <begin position="1"/>
        <end position="22"/>
    </location>
</feature>
<proteinExistence type="predicted"/>
<accession>A0A8T2X1M5</accession>
<dbReference type="Proteomes" id="UP000807159">
    <property type="component" value="Chromosome 15"/>
</dbReference>
<dbReference type="SUPFAM" id="SSF50985">
    <property type="entry name" value="RCC1/BLIP-II"/>
    <property type="match status" value="1"/>
</dbReference>
<protein>
    <submittedName>
        <fullName evidence="3">Uncharacterized protein</fullName>
    </submittedName>
</protein>
<dbReference type="AlphaFoldDB" id="A0A8T2X1M5"/>